<dbReference type="CDD" id="cd01276">
    <property type="entry name" value="PKCI_related"/>
    <property type="match status" value="1"/>
</dbReference>
<dbReference type="InterPro" id="IPR001310">
    <property type="entry name" value="Histidine_triad_HIT"/>
</dbReference>
<protein>
    <submittedName>
        <fullName evidence="5">HIT family hydrolase, diadenosine tetraphosphate hydrolase</fullName>
    </submittedName>
</protein>
<organism evidence="5 6">
    <name type="scientific">Candidatus Methanoperedens nitratireducens</name>
    <dbReference type="NCBI Taxonomy" id="1392998"/>
    <lineage>
        <taxon>Archaea</taxon>
        <taxon>Methanobacteriati</taxon>
        <taxon>Methanobacteriota</taxon>
        <taxon>Stenosarchaea group</taxon>
        <taxon>Methanomicrobia</taxon>
        <taxon>Methanosarcinales</taxon>
        <taxon>ANME-2 cluster</taxon>
        <taxon>Candidatus Methanoperedentaceae</taxon>
        <taxon>Candidatus Methanoperedens</taxon>
    </lineage>
</organism>
<name>A0A062V4U1_9EURY</name>
<feature type="active site" description="Tele-AMP-histidine intermediate" evidence="1">
    <location>
        <position position="105"/>
    </location>
</feature>
<gene>
    <name evidence="5" type="ORF">ANME2D_03315</name>
</gene>
<dbReference type="SUPFAM" id="SSF54197">
    <property type="entry name" value="HIT-like"/>
    <property type="match status" value="1"/>
</dbReference>
<evidence type="ECO:0000313" key="5">
    <source>
        <dbReference type="EMBL" id="KCZ70400.1"/>
    </source>
</evidence>
<evidence type="ECO:0000256" key="3">
    <source>
        <dbReference type="PROSITE-ProRule" id="PRU00464"/>
    </source>
</evidence>
<dbReference type="EMBL" id="JMIY01000008">
    <property type="protein sequence ID" value="KCZ70400.1"/>
    <property type="molecule type" value="Genomic_DNA"/>
</dbReference>
<dbReference type="InterPro" id="IPR011146">
    <property type="entry name" value="HIT-like"/>
</dbReference>
<evidence type="ECO:0000259" key="4">
    <source>
        <dbReference type="PROSITE" id="PS51084"/>
    </source>
</evidence>
<dbReference type="AlphaFoldDB" id="A0A062V4U1"/>
<reference evidence="5 6" key="1">
    <citation type="journal article" date="2013" name="Nature">
        <title>Anaerobic oxidation of methane coupled to nitrate reduction in a novel archaeal lineage.</title>
        <authorList>
            <person name="Haroon M.F."/>
            <person name="Hu S."/>
            <person name="Shi Y."/>
            <person name="Imelfort M."/>
            <person name="Keller J."/>
            <person name="Hugenholtz P."/>
            <person name="Yuan Z."/>
            <person name="Tyson G.W."/>
        </authorList>
    </citation>
    <scope>NUCLEOTIDE SEQUENCE [LARGE SCALE GENOMIC DNA]</scope>
    <source>
        <strain evidence="5 6">ANME-2d</strain>
    </source>
</reference>
<dbReference type="PROSITE" id="PS00892">
    <property type="entry name" value="HIT_1"/>
    <property type="match status" value="1"/>
</dbReference>
<feature type="short sequence motif" description="Histidine triad motif" evidence="2 3">
    <location>
        <begin position="103"/>
        <end position="107"/>
    </location>
</feature>
<feature type="domain" description="HIT" evidence="4">
    <location>
        <begin position="10"/>
        <end position="114"/>
    </location>
</feature>
<dbReference type="GO" id="GO:0016787">
    <property type="term" value="F:hydrolase activity"/>
    <property type="evidence" value="ECO:0007669"/>
    <property type="project" value="UniProtKB-KW"/>
</dbReference>
<dbReference type="PROSITE" id="PS51084">
    <property type="entry name" value="HIT_2"/>
    <property type="match status" value="1"/>
</dbReference>
<proteinExistence type="predicted"/>
<evidence type="ECO:0000313" key="6">
    <source>
        <dbReference type="Proteomes" id="UP000027153"/>
    </source>
</evidence>
<evidence type="ECO:0000256" key="1">
    <source>
        <dbReference type="PIRSR" id="PIRSR601310-1"/>
    </source>
</evidence>
<dbReference type="Proteomes" id="UP000027153">
    <property type="component" value="Unassembled WGS sequence"/>
</dbReference>
<dbReference type="InterPro" id="IPR036265">
    <property type="entry name" value="HIT-like_sf"/>
</dbReference>
<keyword evidence="6" id="KW-1185">Reference proteome</keyword>
<dbReference type="Gene3D" id="3.30.428.10">
    <property type="entry name" value="HIT-like"/>
    <property type="match status" value="1"/>
</dbReference>
<comment type="caution">
    <text evidence="5">The sequence shown here is derived from an EMBL/GenBank/DDBJ whole genome shotgun (WGS) entry which is preliminary data.</text>
</comment>
<keyword evidence="5" id="KW-0378">Hydrolase</keyword>
<sequence length="114" mass="12748">MRTGNVSGCTFCQIIKGEVSTNFVYKDEDMVAFYDIKPSAPVHVLIVPVEHIESINTLEERHSYIISKMVLKAKDIARQLGIADTGYKLVINVGRGGGQIIFHLHIHLIGGWKR</sequence>
<dbReference type="PRINTS" id="PR00332">
    <property type="entry name" value="HISTRIAD"/>
</dbReference>
<evidence type="ECO:0000256" key="2">
    <source>
        <dbReference type="PIRSR" id="PIRSR601310-3"/>
    </source>
</evidence>
<dbReference type="OrthoDB" id="26806at2157"/>
<dbReference type="PANTHER" id="PTHR23089">
    <property type="entry name" value="HISTIDINE TRIAD HIT PROTEIN"/>
    <property type="match status" value="1"/>
</dbReference>
<accession>A0A062V4U1</accession>
<dbReference type="RefSeq" id="WP_048093934.1">
    <property type="nucleotide sequence ID" value="NZ_JMIY01000008.1"/>
</dbReference>
<dbReference type="InterPro" id="IPR019808">
    <property type="entry name" value="Histidine_triad_CS"/>
</dbReference>
<dbReference type="Pfam" id="PF11969">
    <property type="entry name" value="DcpS_C"/>
    <property type="match status" value="1"/>
</dbReference>